<dbReference type="Gene3D" id="3.30.700.10">
    <property type="entry name" value="Glycoprotein, Type 4 Pilin"/>
    <property type="match status" value="1"/>
</dbReference>
<sequence length="162" mass="18041">MGASYFLWGDPLPLGKLLRWLCGLLACWLLAYAGLFLFFALSEQKAAAYSSLYRARTELEVLSDAVLQFRQQQGRLPVQLAELNAQFQNRLPIDPWGRNYVYEPQPSGHFKLYTLGADASKGGTGSCTDFYLHTDINRVIRQVDQDDCLSLLGSLTLDGSAA</sequence>
<keyword evidence="1" id="KW-1133">Transmembrane helix</keyword>
<dbReference type="RefSeq" id="WP_284197744.1">
    <property type="nucleotide sequence ID" value="NZ_BSOG01000005.1"/>
</dbReference>
<proteinExistence type="predicted"/>
<feature type="domain" description="Type II secretion system protein GspG C-terminal" evidence="2">
    <location>
        <begin position="54"/>
        <end position="129"/>
    </location>
</feature>
<dbReference type="InterPro" id="IPR045584">
    <property type="entry name" value="Pilin-like"/>
</dbReference>
<dbReference type="Proteomes" id="UP001156706">
    <property type="component" value="Unassembled WGS sequence"/>
</dbReference>
<evidence type="ECO:0000313" key="4">
    <source>
        <dbReference type="Proteomes" id="UP001156706"/>
    </source>
</evidence>
<evidence type="ECO:0000259" key="2">
    <source>
        <dbReference type="Pfam" id="PF08334"/>
    </source>
</evidence>
<evidence type="ECO:0000256" key="1">
    <source>
        <dbReference type="SAM" id="Phobius"/>
    </source>
</evidence>
<evidence type="ECO:0000313" key="3">
    <source>
        <dbReference type="EMBL" id="GLR14673.1"/>
    </source>
</evidence>
<comment type="caution">
    <text evidence="3">The sequence shown here is derived from an EMBL/GenBank/DDBJ whole genome shotgun (WGS) entry which is preliminary data.</text>
</comment>
<dbReference type="InterPro" id="IPR013545">
    <property type="entry name" value="T2SS_protein-GspG_C"/>
</dbReference>
<dbReference type="EMBL" id="BSOG01000005">
    <property type="protein sequence ID" value="GLR14673.1"/>
    <property type="molecule type" value="Genomic_DNA"/>
</dbReference>
<reference evidence="4" key="1">
    <citation type="journal article" date="2019" name="Int. J. Syst. Evol. Microbiol.">
        <title>The Global Catalogue of Microorganisms (GCM) 10K type strain sequencing project: providing services to taxonomists for standard genome sequencing and annotation.</title>
        <authorList>
            <consortium name="The Broad Institute Genomics Platform"/>
            <consortium name="The Broad Institute Genome Sequencing Center for Infectious Disease"/>
            <person name="Wu L."/>
            <person name="Ma J."/>
        </authorList>
    </citation>
    <scope>NUCLEOTIDE SEQUENCE [LARGE SCALE GENOMIC DNA]</scope>
    <source>
        <strain evidence="4">NBRC 110044</strain>
    </source>
</reference>
<name>A0ABQ5YL35_9NEIS</name>
<organism evidence="3 4">
    <name type="scientific">Chitinimonas prasina</name>
    <dbReference type="NCBI Taxonomy" id="1434937"/>
    <lineage>
        <taxon>Bacteria</taxon>
        <taxon>Pseudomonadati</taxon>
        <taxon>Pseudomonadota</taxon>
        <taxon>Betaproteobacteria</taxon>
        <taxon>Neisseriales</taxon>
        <taxon>Chitinibacteraceae</taxon>
        <taxon>Chitinimonas</taxon>
    </lineage>
</organism>
<keyword evidence="1" id="KW-0472">Membrane</keyword>
<dbReference type="Pfam" id="PF08334">
    <property type="entry name" value="T2SSG"/>
    <property type="match status" value="1"/>
</dbReference>
<feature type="transmembrane region" description="Helical" evidence="1">
    <location>
        <begin position="17"/>
        <end position="41"/>
    </location>
</feature>
<keyword evidence="1" id="KW-0812">Transmembrane</keyword>
<accession>A0ABQ5YL35</accession>
<gene>
    <name evidence="3" type="ORF">GCM10007907_34630</name>
</gene>
<protein>
    <recommendedName>
        <fullName evidence="2">Type II secretion system protein GspG C-terminal domain-containing protein</fullName>
    </recommendedName>
</protein>
<dbReference type="SUPFAM" id="SSF54523">
    <property type="entry name" value="Pili subunits"/>
    <property type="match status" value="1"/>
</dbReference>
<keyword evidence="4" id="KW-1185">Reference proteome</keyword>